<feature type="transmembrane region" description="Helical" evidence="1">
    <location>
        <begin position="252"/>
        <end position="274"/>
    </location>
</feature>
<evidence type="ECO:0000313" key="2">
    <source>
        <dbReference type="EMBL" id="SBT85465.1"/>
    </source>
</evidence>
<evidence type="ECO:0000313" key="3">
    <source>
        <dbReference type="Proteomes" id="UP000219813"/>
    </source>
</evidence>
<dbReference type="VEuPathDB" id="PlasmoDB:PmUG01_00029300"/>
<dbReference type="KEGG" id="pmal:PMUG01_00029300"/>
<gene>
    <name evidence="2" type="primary">PmUG01_00029300</name>
    <name evidence="2" type="ORF">PMUG01_00029300</name>
</gene>
<accession>A0A1D3JGZ7</accession>
<dbReference type="InterPro" id="IPR008780">
    <property type="entry name" value="Plasmodium_Vir"/>
</dbReference>
<proteinExistence type="predicted"/>
<dbReference type="RefSeq" id="XP_028858875.1">
    <property type="nucleotide sequence ID" value="XM_029004355.1"/>
</dbReference>
<evidence type="ECO:0000256" key="1">
    <source>
        <dbReference type="SAM" id="Phobius"/>
    </source>
</evidence>
<name>A0A1D3JGZ7_PLAMA</name>
<keyword evidence="1" id="KW-1133">Transmembrane helix</keyword>
<organism evidence="2 3">
    <name type="scientific">Plasmodium malariae</name>
    <dbReference type="NCBI Taxonomy" id="5858"/>
    <lineage>
        <taxon>Eukaryota</taxon>
        <taxon>Sar</taxon>
        <taxon>Alveolata</taxon>
        <taxon>Apicomplexa</taxon>
        <taxon>Aconoidasida</taxon>
        <taxon>Haemosporida</taxon>
        <taxon>Plasmodiidae</taxon>
        <taxon>Plasmodium</taxon>
        <taxon>Plasmodium (Plasmodium)</taxon>
    </lineage>
</organism>
<keyword evidence="1" id="KW-0812">Transmembrane</keyword>
<dbReference type="EMBL" id="FLRL01000004">
    <property type="protein sequence ID" value="SBT85465.1"/>
    <property type="molecule type" value="Genomic_DNA"/>
</dbReference>
<keyword evidence="3" id="KW-1185">Reference proteome</keyword>
<reference evidence="2 3" key="1">
    <citation type="submission" date="2016-06" db="EMBL/GenBank/DDBJ databases">
        <authorList>
            <consortium name="Pathogen Informatics"/>
        </authorList>
    </citation>
    <scope>NUCLEOTIDE SEQUENCE [LARGE SCALE GENOMIC DNA]</scope>
</reference>
<sequence>MIYVTHILKYFHYIIHFYRYVGSSVLPSKNYYKKSFNPSNDYCLHEEKITETQSQLNNYDKDNVDNLLKALCFISFTNEDSEDCKVKCHYMYYWIGSILLKMLKEENSFSNLIEILNNGLKHISGFNKCKCEFFKGNKENFKKMKIVHDYCLDHEIFQQTLSLNNNLCDSEFKAYLEEAVSTYESVYDNCNSGKPEHYCSELRKHVPDCFKSKLSNLKCDIGDTSEQKGLYRLNSDLIVERRTTNNLSTFNFSHILMSVTIPLVGVVFICFFLYKFTPLVPWIKMHLLRKKSIRRNSDDINIQDIR</sequence>
<dbReference type="Proteomes" id="UP000219813">
    <property type="component" value="Unassembled WGS sequence"/>
</dbReference>
<protein>
    <submittedName>
        <fullName evidence="2">PIR protein</fullName>
    </submittedName>
</protein>
<dbReference type="Pfam" id="PF05795">
    <property type="entry name" value="Plasmodium_Vir"/>
    <property type="match status" value="1"/>
</dbReference>
<dbReference type="AlphaFoldDB" id="A0A1D3JGZ7"/>
<dbReference type="OrthoDB" id="383226at2759"/>
<keyword evidence="1" id="KW-0472">Membrane</keyword>
<dbReference type="OMA" id="NETCHIE"/>
<dbReference type="GeneID" id="39865753"/>